<reference evidence="1 2" key="1">
    <citation type="submission" date="2018-11" db="EMBL/GenBank/DDBJ databases">
        <authorList>
            <consortium name="Pathogen Informatics"/>
        </authorList>
    </citation>
    <scope>NUCLEOTIDE SEQUENCE [LARGE SCALE GENOMIC DNA]</scope>
</reference>
<dbReference type="WBParaSite" id="HPBE_0001983201-mRNA-1">
    <property type="protein sequence ID" value="HPBE_0001983201-mRNA-1"/>
    <property type="gene ID" value="HPBE_0001983201"/>
</dbReference>
<reference evidence="3" key="2">
    <citation type="submission" date="2019-09" db="UniProtKB">
        <authorList>
            <consortium name="WormBaseParasite"/>
        </authorList>
    </citation>
    <scope>IDENTIFICATION</scope>
</reference>
<gene>
    <name evidence="1" type="ORF">HPBE_LOCUS19831</name>
</gene>
<accession>A0A183GCE1</accession>
<evidence type="ECO:0000313" key="3">
    <source>
        <dbReference type="WBParaSite" id="HPBE_0001983201-mRNA-1"/>
    </source>
</evidence>
<protein>
    <submittedName>
        <fullName evidence="1 3">Uncharacterized protein</fullName>
    </submittedName>
</protein>
<evidence type="ECO:0000313" key="2">
    <source>
        <dbReference type="Proteomes" id="UP000050761"/>
    </source>
</evidence>
<keyword evidence="2" id="KW-1185">Reference proteome</keyword>
<dbReference type="EMBL" id="UZAH01031649">
    <property type="protein sequence ID" value="VDP16910.1"/>
    <property type="molecule type" value="Genomic_DNA"/>
</dbReference>
<dbReference type="AlphaFoldDB" id="A0A183GCE1"/>
<name>A0A183GCE1_HELPZ</name>
<evidence type="ECO:0000313" key="1">
    <source>
        <dbReference type="EMBL" id="VDP16910.1"/>
    </source>
</evidence>
<organism evidence="2 3">
    <name type="scientific">Heligmosomoides polygyrus</name>
    <name type="common">Parasitic roundworm</name>
    <dbReference type="NCBI Taxonomy" id="6339"/>
    <lineage>
        <taxon>Eukaryota</taxon>
        <taxon>Metazoa</taxon>
        <taxon>Ecdysozoa</taxon>
        <taxon>Nematoda</taxon>
        <taxon>Chromadorea</taxon>
        <taxon>Rhabditida</taxon>
        <taxon>Rhabditina</taxon>
        <taxon>Rhabditomorpha</taxon>
        <taxon>Strongyloidea</taxon>
        <taxon>Heligmosomidae</taxon>
        <taxon>Heligmosomoides</taxon>
    </lineage>
</organism>
<proteinExistence type="predicted"/>
<accession>A0A3P8BHF3</accession>
<dbReference type="Proteomes" id="UP000050761">
    <property type="component" value="Unassembled WGS sequence"/>
</dbReference>
<sequence>MEPLRGRVMRSDLDMSLDAMKNSIGRRQLVETLVMSACQPASGRNELCRRLSACCAAVGFRVADMSRVKKEMKARDGENKFV</sequence>